<dbReference type="RefSeq" id="XP_007293938.1">
    <property type="nucleotide sequence ID" value="XM_007293876.1"/>
</dbReference>
<feature type="compositionally biased region" description="Polar residues" evidence="1">
    <location>
        <begin position="304"/>
        <end position="316"/>
    </location>
</feature>
<accession>K1X5V8</accession>
<feature type="compositionally biased region" description="Basic and acidic residues" evidence="1">
    <location>
        <begin position="81"/>
        <end position="92"/>
    </location>
</feature>
<dbReference type="AlphaFoldDB" id="K1X5V8"/>
<gene>
    <name evidence="2" type="ORF">MBM_06049</name>
</gene>
<name>K1X5V8_MARBU</name>
<sequence>MASQSSSSFGSISTPEESPSTAQLLGTELLPKADVPRSYSPITSIEVAPSITPPPSSQIPPHGRASASAAAMSSPPTTDARGQRREDTDKPAPARPTLEQIDNASPEALREMVRRVVAENMKLEGEGSEARMTAAHWKFQYTLLAIESEEALKRMEVEHDIIRREVQVLQFHGREMPKVDYTEKMRAYCKTIQEDNAVTRRRLERAKQVIEMKDGELMDAKDEIFRLQTRIRQNREHINTLRSPGGPLHFSTPKTTPATPHKYRGTPKHTPNTSRSNYGYSEHQDARSGFSALIEAGNRVLNLQSQENTSAPSTPTVPRRPNPYTPNRHHRGVQSLSSFPATPGSARPMTGTSTLLPSAQFSSHADNRLLNTLSHHASQQQQTSTRQRRRDSTISASDSDEVSRAAYRDRDHTEEVQESQASQSATEMLRTSHRESSKVAHSRTSTTLPANNYAQSKIYGPVTKRKLKTDHELLSAKKIRKDELGLGVGFDASL</sequence>
<feature type="compositionally biased region" description="Low complexity" evidence="1">
    <location>
        <begin position="1"/>
        <end position="18"/>
    </location>
</feature>
<protein>
    <submittedName>
        <fullName evidence="2">FAD-dependent oxidoreductase-like enzyme</fullName>
    </submittedName>
</protein>
<dbReference type="EMBL" id="JH921440">
    <property type="protein sequence ID" value="EKD16038.1"/>
    <property type="molecule type" value="Genomic_DNA"/>
</dbReference>
<evidence type="ECO:0000313" key="3">
    <source>
        <dbReference type="Proteomes" id="UP000006753"/>
    </source>
</evidence>
<keyword evidence="3" id="KW-1185">Reference proteome</keyword>
<feature type="compositionally biased region" description="Low complexity" evidence="1">
    <location>
        <begin position="59"/>
        <end position="74"/>
    </location>
</feature>
<feature type="region of interest" description="Disordered" evidence="1">
    <location>
        <begin position="1"/>
        <end position="29"/>
    </location>
</feature>
<feature type="compositionally biased region" description="Polar residues" evidence="1">
    <location>
        <begin position="269"/>
        <end position="279"/>
    </location>
</feature>
<reference evidence="2 3" key="1">
    <citation type="journal article" date="2012" name="BMC Genomics">
        <title>Sequencing the genome of Marssonina brunnea reveals fungus-poplar co-evolution.</title>
        <authorList>
            <person name="Zhu S."/>
            <person name="Cao Y.-Z."/>
            <person name="Jiang C."/>
            <person name="Tan B.-Y."/>
            <person name="Wang Z."/>
            <person name="Feng S."/>
            <person name="Zhang L."/>
            <person name="Su X.-H."/>
            <person name="Brejova B."/>
            <person name="Vinar T."/>
            <person name="Xu M."/>
            <person name="Wang M.-X."/>
            <person name="Zhang S.-G."/>
            <person name="Huang M.-R."/>
            <person name="Wu R."/>
            <person name="Zhou Y."/>
        </authorList>
    </citation>
    <scope>NUCLEOTIDE SEQUENCE [LARGE SCALE GENOMIC DNA]</scope>
    <source>
        <strain evidence="2 3">MB_m1</strain>
    </source>
</reference>
<dbReference type="KEGG" id="mbe:MBM_06049"/>
<evidence type="ECO:0000256" key="1">
    <source>
        <dbReference type="SAM" id="MobiDB-lite"/>
    </source>
</evidence>
<proteinExistence type="predicted"/>
<dbReference type="OMA" id="HGHTRGA"/>
<dbReference type="HOGENOM" id="CLU_018105_1_0_1"/>
<feature type="region of interest" description="Disordered" evidence="1">
    <location>
        <begin position="304"/>
        <end position="357"/>
    </location>
</feature>
<organism evidence="2 3">
    <name type="scientific">Marssonina brunnea f. sp. multigermtubi (strain MB_m1)</name>
    <name type="common">Marssonina leaf spot fungus</name>
    <dbReference type="NCBI Taxonomy" id="1072389"/>
    <lineage>
        <taxon>Eukaryota</taxon>
        <taxon>Fungi</taxon>
        <taxon>Dikarya</taxon>
        <taxon>Ascomycota</taxon>
        <taxon>Pezizomycotina</taxon>
        <taxon>Leotiomycetes</taxon>
        <taxon>Helotiales</taxon>
        <taxon>Drepanopezizaceae</taxon>
        <taxon>Drepanopeziza</taxon>
    </lineage>
</organism>
<dbReference type="Proteomes" id="UP000006753">
    <property type="component" value="Unassembled WGS sequence"/>
</dbReference>
<dbReference type="STRING" id="1072389.K1X5V8"/>
<feature type="region of interest" description="Disordered" evidence="1">
    <location>
        <begin position="46"/>
        <end position="104"/>
    </location>
</feature>
<feature type="compositionally biased region" description="Basic and acidic residues" evidence="1">
    <location>
        <begin position="401"/>
        <end position="415"/>
    </location>
</feature>
<dbReference type="GeneID" id="18761984"/>
<dbReference type="OrthoDB" id="5404651at2759"/>
<dbReference type="eggNOG" id="ENOG502SNMT">
    <property type="taxonomic scope" value="Eukaryota"/>
</dbReference>
<evidence type="ECO:0000313" key="2">
    <source>
        <dbReference type="EMBL" id="EKD16038.1"/>
    </source>
</evidence>
<feature type="region of interest" description="Disordered" evidence="1">
    <location>
        <begin position="236"/>
        <end position="284"/>
    </location>
</feature>
<dbReference type="InParanoid" id="K1X5V8"/>
<feature type="region of interest" description="Disordered" evidence="1">
    <location>
        <begin position="375"/>
        <end position="427"/>
    </location>
</feature>